<dbReference type="GO" id="GO:0018710">
    <property type="term" value="F:acetone carboxylase activity"/>
    <property type="evidence" value="ECO:0007669"/>
    <property type="project" value="UniProtKB-EC"/>
</dbReference>
<dbReference type="PIRSF" id="PIRSF019217">
    <property type="entry name" value="Acetone_carboxlyase_gsu"/>
    <property type="match status" value="1"/>
</dbReference>
<dbReference type="Proteomes" id="UP000502196">
    <property type="component" value="Chromosome"/>
</dbReference>
<dbReference type="RefSeq" id="WP_013075153.1">
    <property type="nucleotide sequence ID" value="NZ_CP047971.1"/>
</dbReference>
<dbReference type="AlphaFoldDB" id="A0A6F9E8I5"/>
<organism evidence="1 2">
    <name type="scientific">Kyrpidia spormannii</name>
    <dbReference type="NCBI Taxonomy" id="2055160"/>
    <lineage>
        <taxon>Bacteria</taxon>
        <taxon>Bacillati</taxon>
        <taxon>Bacillota</taxon>
        <taxon>Bacilli</taxon>
        <taxon>Bacillales</taxon>
        <taxon>Alicyclobacillaceae</taxon>
        <taxon>Kyrpidia</taxon>
    </lineage>
</organism>
<gene>
    <name evidence="1" type="primary">acxC</name>
    <name evidence="1" type="ORF">COOX1_2247</name>
</gene>
<keyword evidence="1" id="KW-0436">Ligase</keyword>
<protein>
    <submittedName>
        <fullName evidence="1">Acetone carboxylase gamma subunit</fullName>
        <ecNumber evidence="1">6.4.1.6</ecNumber>
    </submittedName>
</protein>
<reference evidence="1 2" key="1">
    <citation type="submission" date="2020-04" db="EMBL/GenBank/DDBJ databases">
        <authorList>
            <person name="Hogendoorn C."/>
        </authorList>
    </citation>
    <scope>NUCLEOTIDE SEQUENCE [LARGE SCALE GENOMIC DNA]</scope>
    <source>
        <strain evidence="1">COOX1</strain>
    </source>
</reference>
<evidence type="ECO:0000313" key="2">
    <source>
        <dbReference type="Proteomes" id="UP000502196"/>
    </source>
</evidence>
<evidence type="ECO:0000313" key="1">
    <source>
        <dbReference type="EMBL" id="CAB3394104.1"/>
    </source>
</evidence>
<accession>A0A6F9E8I5</accession>
<proteinExistence type="predicted"/>
<sequence>MAVSREKIQRIADMLEGRISTQELFRVIAGQKDPEAFDALVAYFQEKVPWTERVILPLSDHLCIVSKTEGTKKKAIVKCTCGYEFEDYRVNWKVKARVYVRESSEEFHEIYPQYMHAEPGWQVLREYYCPGCLTLLEVEAVPVGYPPTFDALPDIQTLYRDWLRRELPVDDHTFEDLTADYVKTHFTVNH</sequence>
<dbReference type="EC" id="6.4.1.6" evidence="1"/>
<name>A0A6F9E8I5_9BACL</name>
<dbReference type="InterPro" id="IPR016750">
    <property type="entry name" value="Aceto_COase_bsu/gsu"/>
</dbReference>
<dbReference type="Pfam" id="PF08882">
    <property type="entry name" value="Acetone_carb_G"/>
    <property type="match status" value="1"/>
</dbReference>
<dbReference type="EMBL" id="LR792683">
    <property type="protein sequence ID" value="CAB3394104.1"/>
    <property type="molecule type" value="Genomic_DNA"/>
</dbReference>